<evidence type="ECO:0000256" key="5">
    <source>
        <dbReference type="ARBA" id="ARBA00037226"/>
    </source>
</evidence>
<evidence type="ECO:0000313" key="6">
    <source>
        <dbReference type="EMBL" id="CCF56156.1"/>
    </source>
</evidence>
<dbReference type="EMBL" id="HE650821">
    <property type="protein sequence ID" value="CCF56156.1"/>
    <property type="molecule type" value="Genomic_DNA"/>
</dbReference>
<dbReference type="PANTHER" id="PTHR13528:SF2">
    <property type="entry name" value="LARGE RIBOSOMAL SUBUNIT PROTEIN BL28M"/>
    <property type="match status" value="1"/>
</dbReference>
<keyword evidence="3" id="KW-0687">Ribonucleoprotein</keyword>
<name>H2AP56_KAZAF</name>
<dbReference type="GeneID" id="13886150"/>
<dbReference type="HAMAP" id="MF_00373">
    <property type="entry name" value="Ribosomal_bL28"/>
    <property type="match status" value="1"/>
</dbReference>
<dbReference type="FunFam" id="2.30.170.40:FF:000003">
    <property type="entry name" value="54S ribosomal protein L24"/>
    <property type="match status" value="1"/>
</dbReference>
<organism evidence="6 7">
    <name type="scientific">Kazachstania africana (strain ATCC 22294 / BCRC 22015 / CBS 2517 / CECT 1963 / NBRC 1671 / NRRL Y-8276)</name>
    <name type="common">Yeast</name>
    <name type="synonym">Kluyveromyces africanus</name>
    <dbReference type="NCBI Taxonomy" id="1071382"/>
    <lineage>
        <taxon>Eukaryota</taxon>
        <taxon>Fungi</taxon>
        <taxon>Dikarya</taxon>
        <taxon>Ascomycota</taxon>
        <taxon>Saccharomycotina</taxon>
        <taxon>Saccharomycetes</taxon>
        <taxon>Saccharomycetales</taxon>
        <taxon>Saccharomycetaceae</taxon>
        <taxon>Kazachstania</taxon>
    </lineage>
</organism>
<dbReference type="GO" id="GO:0003735">
    <property type="term" value="F:structural constituent of ribosome"/>
    <property type="evidence" value="ECO:0007669"/>
    <property type="project" value="EnsemblFungi"/>
</dbReference>
<gene>
    <name evidence="6" type="primary">KAFR0A07220</name>
    <name evidence="6" type="ORF">KAFR_0A07220</name>
</gene>
<keyword evidence="7" id="KW-1185">Reference proteome</keyword>
<dbReference type="Pfam" id="PF00830">
    <property type="entry name" value="Ribosomal_L28"/>
    <property type="match status" value="1"/>
</dbReference>
<accession>H2AP56</accession>
<sequence length="185" mass="21988">MNILKRFLLQRSFGTFHPIHREWRIIESKRIAKKPAYRIGDPKPLYIPKKVAEFPDYKYGEPSVFKQSKKGLYGGSFIQFGHSISESKNKVKRRWLPNIVRKELWSEALNRRIRIKLTAKVLRTISKEGGIDNYLIKDKSARIKELGPTGWKLRYRVMQKLEQNKGHLRQGNHNKEMRDEVLRKF</sequence>
<dbReference type="STRING" id="1071382.H2AP56"/>
<dbReference type="AlphaFoldDB" id="H2AP56"/>
<dbReference type="KEGG" id="kaf:KAFR_0A07220"/>
<protein>
    <recommendedName>
        <fullName evidence="4">Large ribosomal subunit protein bL28m</fullName>
    </recommendedName>
</protein>
<dbReference type="InterPro" id="IPR026569">
    <property type="entry name" value="Ribosomal_bL28"/>
</dbReference>
<dbReference type="OrthoDB" id="361870at2759"/>
<dbReference type="PANTHER" id="PTHR13528">
    <property type="entry name" value="39S RIBOSOMAL PROTEIN L28, MITOCHONDRIAL"/>
    <property type="match status" value="1"/>
</dbReference>
<evidence type="ECO:0000256" key="2">
    <source>
        <dbReference type="ARBA" id="ARBA00022980"/>
    </source>
</evidence>
<evidence type="ECO:0000256" key="3">
    <source>
        <dbReference type="ARBA" id="ARBA00023274"/>
    </source>
</evidence>
<proteinExistence type="inferred from homology"/>
<comment type="function">
    <text evidence="5">Component of the mitochondrial ribosome (mitoribosome), a dedicated translation machinery responsible for the synthesis of mitochondrial genome-encoded proteins, including at least some of the essential transmembrane subunits of the mitochondrial respiratory chain. The mitoribosomes are attached to the mitochondrial inner membrane and translation products are cotranslationally integrated into the membrane.</text>
</comment>
<dbReference type="FunCoup" id="H2AP56">
    <property type="interactions" value="295"/>
</dbReference>
<dbReference type="GO" id="GO:0005762">
    <property type="term" value="C:mitochondrial large ribosomal subunit"/>
    <property type="evidence" value="ECO:0007669"/>
    <property type="project" value="EnsemblFungi"/>
</dbReference>
<dbReference type="InParanoid" id="H2AP56"/>
<evidence type="ECO:0000256" key="4">
    <source>
        <dbReference type="ARBA" id="ARBA00035269"/>
    </source>
</evidence>
<dbReference type="InterPro" id="IPR034704">
    <property type="entry name" value="Ribosomal_bL28/bL31-like_sf"/>
</dbReference>
<dbReference type="SUPFAM" id="SSF143800">
    <property type="entry name" value="L28p-like"/>
    <property type="match status" value="1"/>
</dbReference>
<dbReference type="InterPro" id="IPR037147">
    <property type="entry name" value="Ribosomal_bL28_sf"/>
</dbReference>
<dbReference type="RefSeq" id="XP_003955291.1">
    <property type="nucleotide sequence ID" value="XM_003955242.1"/>
</dbReference>
<reference evidence="6 7" key="1">
    <citation type="journal article" date="2011" name="Proc. Natl. Acad. Sci. U.S.A.">
        <title>Evolutionary erosion of yeast sex chromosomes by mating-type switching accidents.</title>
        <authorList>
            <person name="Gordon J.L."/>
            <person name="Armisen D."/>
            <person name="Proux-Wera E."/>
            <person name="Oheigeartaigh S.S."/>
            <person name="Byrne K.P."/>
            <person name="Wolfe K.H."/>
        </authorList>
    </citation>
    <scope>NUCLEOTIDE SEQUENCE [LARGE SCALE GENOMIC DNA]</scope>
    <source>
        <strain evidence="7">ATCC 22294 / BCRC 22015 / CBS 2517 / CECT 1963 / NBRC 1671 / NRRL Y-8276</strain>
    </source>
</reference>
<evidence type="ECO:0000313" key="7">
    <source>
        <dbReference type="Proteomes" id="UP000005220"/>
    </source>
</evidence>
<dbReference type="HOGENOM" id="CLU_1461523_0_0_1"/>
<dbReference type="Gene3D" id="2.30.170.40">
    <property type="entry name" value="Ribosomal protein L28/L24"/>
    <property type="match status" value="1"/>
</dbReference>
<comment type="similarity">
    <text evidence="1">Belongs to the bacterial ribosomal protein bL28 family.</text>
</comment>
<dbReference type="Proteomes" id="UP000005220">
    <property type="component" value="Chromosome 1"/>
</dbReference>
<dbReference type="eggNOG" id="KOG3278">
    <property type="taxonomic scope" value="Eukaryota"/>
</dbReference>
<keyword evidence="2" id="KW-0689">Ribosomal protein</keyword>
<evidence type="ECO:0000256" key="1">
    <source>
        <dbReference type="ARBA" id="ARBA00008760"/>
    </source>
</evidence>